<reference evidence="2" key="2">
    <citation type="submission" date="2023-05" db="EMBL/GenBank/DDBJ databases">
        <authorList>
            <person name="Schelkunov M.I."/>
        </authorList>
    </citation>
    <scope>NUCLEOTIDE SEQUENCE</scope>
    <source>
        <strain evidence="2">Hsosn_3</strain>
        <tissue evidence="2">Leaf</tissue>
    </source>
</reference>
<protein>
    <submittedName>
        <fullName evidence="2">Uncharacterized protein</fullName>
    </submittedName>
</protein>
<reference evidence="2" key="1">
    <citation type="submission" date="2023-02" db="EMBL/GenBank/DDBJ databases">
        <title>Genome of toxic invasive species Heracleum sosnowskyi carries increased number of genes despite the absence of recent whole-genome duplications.</title>
        <authorList>
            <person name="Schelkunov M."/>
            <person name="Shtratnikova V."/>
            <person name="Makarenko M."/>
            <person name="Klepikova A."/>
            <person name="Omelchenko D."/>
            <person name="Novikova G."/>
            <person name="Obukhova E."/>
            <person name="Bogdanov V."/>
            <person name="Penin A."/>
            <person name="Logacheva M."/>
        </authorList>
    </citation>
    <scope>NUCLEOTIDE SEQUENCE</scope>
    <source>
        <strain evidence="2">Hsosn_3</strain>
        <tissue evidence="2">Leaf</tissue>
    </source>
</reference>
<proteinExistence type="predicted"/>
<evidence type="ECO:0000313" key="2">
    <source>
        <dbReference type="EMBL" id="KAK1385254.1"/>
    </source>
</evidence>
<organism evidence="2 3">
    <name type="scientific">Heracleum sosnowskyi</name>
    <dbReference type="NCBI Taxonomy" id="360622"/>
    <lineage>
        <taxon>Eukaryota</taxon>
        <taxon>Viridiplantae</taxon>
        <taxon>Streptophyta</taxon>
        <taxon>Embryophyta</taxon>
        <taxon>Tracheophyta</taxon>
        <taxon>Spermatophyta</taxon>
        <taxon>Magnoliopsida</taxon>
        <taxon>eudicotyledons</taxon>
        <taxon>Gunneridae</taxon>
        <taxon>Pentapetalae</taxon>
        <taxon>asterids</taxon>
        <taxon>campanulids</taxon>
        <taxon>Apiales</taxon>
        <taxon>Apiaceae</taxon>
        <taxon>Apioideae</taxon>
        <taxon>apioid superclade</taxon>
        <taxon>Tordylieae</taxon>
        <taxon>Tordyliinae</taxon>
        <taxon>Heracleum</taxon>
    </lineage>
</organism>
<dbReference type="AlphaFoldDB" id="A0AAD8IG74"/>
<comment type="caution">
    <text evidence="2">The sequence shown here is derived from an EMBL/GenBank/DDBJ whole genome shotgun (WGS) entry which is preliminary data.</text>
</comment>
<feature type="compositionally biased region" description="Gly residues" evidence="1">
    <location>
        <begin position="95"/>
        <end position="105"/>
    </location>
</feature>
<keyword evidence="3" id="KW-1185">Reference proteome</keyword>
<evidence type="ECO:0000256" key="1">
    <source>
        <dbReference type="SAM" id="MobiDB-lite"/>
    </source>
</evidence>
<gene>
    <name evidence="2" type="ORF">POM88_022989</name>
</gene>
<feature type="region of interest" description="Disordered" evidence="1">
    <location>
        <begin position="83"/>
        <end position="105"/>
    </location>
</feature>
<name>A0AAD8IG74_9APIA</name>
<dbReference type="EMBL" id="JAUIZM010000005">
    <property type="protein sequence ID" value="KAK1385254.1"/>
    <property type="molecule type" value="Genomic_DNA"/>
</dbReference>
<sequence>MSDEKSSFPPQSSSIFYSLLFLLETLFGEHQKHPTVRVGDGEESFDEALESERDLKDPLLDFAFFLTSPSSPFFPALSIEKPDTFEGESKTPDGYDGGGGTAGSW</sequence>
<feature type="compositionally biased region" description="Basic and acidic residues" evidence="1">
    <location>
        <begin position="83"/>
        <end position="93"/>
    </location>
</feature>
<dbReference type="Proteomes" id="UP001237642">
    <property type="component" value="Unassembled WGS sequence"/>
</dbReference>
<evidence type="ECO:0000313" key="3">
    <source>
        <dbReference type="Proteomes" id="UP001237642"/>
    </source>
</evidence>
<accession>A0AAD8IG74</accession>